<feature type="compositionally biased region" description="Polar residues" evidence="2">
    <location>
        <begin position="258"/>
        <end position="278"/>
    </location>
</feature>
<dbReference type="GO" id="GO:0007165">
    <property type="term" value="P:signal transduction"/>
    <property type="evidence" value="ECO:0007669"/>
    <property type="project" value="InterPro"/>
</dbReference>
<dbReference type="PANTHER" id="PTHR21437:SF1">
    <property type="entry name" value="WIDE AWAKE"/>
    <property type="match status" value="1"/>
</dbReference>
<dbReference type="SUPFAM" id="SSF49265">
    <property type="entry name" value="Fibronectin type III"/>
    <property type="match status" value="1"/>
</dbReference>
<feature type="repeat" description="ANK" evidence="1">
    <location>
        <begin position="373"/>
        <end position="398"/>
    </location>
</feature>
<dbReference type="InterPro" id="IPR036116">
    <property type="entry name" value="FN3_sf"/>
</dbReference>
<feature type="compositionally biased region" description="Low complexity" evidence="2">
    <location>
        <begin position="1332"/>
        <end position="1348"/>
    </location>
</feature>
<keyword evidence="6" id="KW-1185">Reference proteome</keyword>
<organism evidence="5 6">
    <name type="scientific">Daphnia sinensis</name>
    <dbReference type="NCBI Taxonomy" id="1820382"/>
    <lineage>
        <taxon>Eukaryota</taxon>
        <taxon>Metazoa</taxon>
        <taxon>Ecdysozoa</taxon>
        <taxon>Arthropoda</taxon>
        <taxon>Crustacea</taxon>
        <taxon>Branchiopoda</taxon>
        <taxon>Diplostraca</taxon>
        <taxon>Cladocera</taxon>
        <taxon>Anomopoda</taxon>
        <taxon>Daphniidae</taxon>
        <taxon>Daphnia</taxon>
        <taxon>Daphnia similis group</taxon>
    </lineage>
</organism>
<comment type="caution">
    <text evidence="5">The sequence shown here is derived from an EMBL/GenBank/DDBJ whole genome shotgun (WGS) entry which is preliminary data.</text>
</comment>
<dbReference type="Proteomes" id="UP000820818">
    <property type="component" value="Linkage Group LG7"/>
</dbReference>
<proteinExistence type="predicted"/>
<dbReference type="PROSITE" id="PS50088">
    <property type="entry name" value="ANK_REPEAT"/>
    <property type="match status" value="1"/>
</dbReference>
<dbReference type="CDD" id="cd00063">
    <property type="entry name" value="FN3"/>
    <property type="match status" value="1"/>
</dbReference>
<evidence type="ECO:0000256" key="2">
    <source>
        <dbReference type="SAM" id="MobiDB-lite"/>
    </source>
</evidence>
<evidence type="ECO:0000259" key="3">
    <source>
        <dbReference type="PROSITE" id="PS50200"/>
    </source>
</evidence>
<feature type="region of interest" description="Disordered" evidence="2">
    <location>
        <begin position="36"/>
        <end position="73"/>
    </location>
</feature>
<feature type="region of interest" description="Disordered" evidence="2">
    <location>
        <begin position="1094"/>
        <end position="1139"/>
    </location>
</feature>
<dbReference type="Pfam" id="PF13637">
    <property type="entry name" value="Ank_4"/>
    <property type="match status" value="1"/>
</dbReference>
<feature type="compositionally biased region" description="Polar residues" evidence="2">
    <location>
        <begin position="190"/>
        <end position="216"/>
    </location>
</feature>
<feature type="region of interest" description="Disordered" evidence="2">
    <location>
        <begin position="145"/>
        <end position="216"/>
    </location>
</feature>
<dbReference type="SMART" id="SM00248">
    <property type="entry name" value="ANK"/>
    <property type="match status" value="2"/>
</dbReference>
<evidence type="ECO:0000313" key="5">
    <source>
        <dbReference type="EMBL" id="KAI9555206.1"/>
    </source>
</evidence>
<dbReference type="Gene3D" id="1.25.40.20">
    <property type="entry name" value="Ankyrin repeat-containing domain"/>
    <property type="match status" value="1"/>
</dbReference>
<feature type="region of interest" description="Disordered" evidence="2">
    <location>
        <begin position="874"/>
        <end position="898"/>
    </location>
</feature>
<feature type="domain" description="Fibronectin type-III" evidence="4">
    <location>
        <begin position="470"/>
        <end position="578"/>
    </location>
</feature>
<sequence>MSTASGGGADKKHQLSIDRAVFLILRVRRVFRRKLTGKRLRPSGQQSTHGSNVNEKGGVGGGLHSMAPSQRPAPFLRSRTLPSIIVPATAVVAMATASAAVGAMAAAAVDTGLTVPPSGNRSQSSSDSSPNEWQDIRDLLSLSSITGTKPLGSGSSDPGSPSSSVGGVRNKRCSADNSSPGSNRLPKLFLNSSQGSVADGVKSNQQLQPPSNVMKTSPVQIQLQLLASNNNDIHQPTTRPRRHSLESNDSLRGKASLADNQQAPDVLPTTSGATTAGTRVSLAVPELQGKAFPTSPSVSGKRKTSHDRKKDSSLELLVHGLHLTKTDLKKMEKLTKINIHLHALFAAVEFGQVEKARAILEDNEVDINSYNSDGLSLMDVAVLTNNTEMVKLLIQQGAREGTEYGSKESLNLHLAQLLNEAEKQLEEKSQPSSSSPVRIDLDKHIALWKRRVRILRKMKSGLEQLKVPNSPNQARVEVVGEHSVHIWWLQPEADSGGICTKFKVQWSTHPDFAYPGGELEVRDTQIWKRGGGGDEFNEVNVTVSTCPSNSRCYFRVAAGNLSGYGSFKTTLPSSVLLSVWRIIDGRKPRFAGRLPILDDLFSKVRTWRPDYASEIRQLEDGLGEAPMKQRKNPAKINLRQFFGANVKFQKHLRRGVYFACIVFHEDKVLVTTEEFPPVVEVDDTYPASVNNDFHWLMKIGCTWSDVKTLRQDMERSSSSANAHFRIKILQAAAQLQSALGLQDLGQLHYQPLKDSQGTMVISSTCHLANIKAVPSSLNFKWLPLSKLQRRVVTNEESTASDLLLASLQEQINFMQVSNKPLPRGLYLGYLKMKSSVDLIRVLVPKDAPNLLPHAKIRDNPWVSSEEWQWIKKLAKNQPQNKNGNTEMSDGDADGGDDKTDYSVMDGLTGKLNLQPSTAQLLFQSQLQRAACKLLGSMGIEGSVMQHRIYEDEVIELSPDVSVILLLPPPDSVCAVAGQSEALFHRPEFLSVPLQVFEMIHLRTYQRDLIGRYSRLSSILELDSNLAQLAMREAFSSVELAEAKQRFQRLQDVQAQVDSTWRGSRWIMDVLSLARDRTMTGVGVAIAALSQQIPPTTPVLSTPTEPAEESARRPTLTLKTSNSSTRTNHSIAANNDGRIMGGIPGGKHRILVKTKSDNKLLGNRNSMGDSPAFIRINTVRSRTPVCPECSVPLDLPGYVSNCNSCSCSRARYTQPETGELFRQQHSRSNETLPTPPILIAQNGARKCISRSENQLNNLEFQPFLDAEGTDDNTPVYAAGGQEDQEQQQEPKYEESCDEPPAPPPTKLQRGGSGGKKGRSTGSMRSNSQESECSHPSRSSHTPSLTSLSSVDGDPDSGSIRSGDVEGGEASTSGIIQVYAAYESGLANGTSVKLHVTTRTVAREVVDLVVRQLNMAVGLKGKGGPVYAADEFKNFCLVAVIGARERCLRDDFRPLHLQNPWKKGRLYVRQKKDVLAAIEQSGRHQKPQPAAL</sequence>
<dbReference type="PROSITE" id="PS50297">
    <property type="entry name" value="ANK_REP_REGION"/>
    <property type="match status" value="1"/>
</dbReference>
<evidence type="ECO:0000313" key="6">
    <source>
        <dbReference type="Proteomes" id="UP000820818"/>
    </source>
</evidence>
<dbReference type="InterPro" id="IPR013783">
    <property type="entry name" value="Ig-like_fold"/>
</dbReference>
<name>A0AAD5L385_9CRUS</name>
<feature type="compositionally biased region" description="Polar residues" evidence="2">
    <location>
        <begin position="1116"/>
        <end position="1132"/>
    </location>
</feature>
<feature type="region of interest" description="Disordered" evidence="2">
    <location>
        <begin position="1261"/>
        <end position="1367"/>
    </location>
</feature>
<evidence type="ECO:0000256" key="1">
    <source>
        <dbReference type="PROSITE-ProRule" id="PRU00023"/>
    </source>
</evidence>
<feature type="compositionally biased region" description="Polar residues" evidence="2">
    <location>
        <begin position="876"/>
        <end position="887"/>
    </location>
</feature>
<dbReference type="GO" id="GO:0005819">
    <property type="term" value="C:spindle"/>
    <property type="evidence" value="ECO:0007669"/>
    <property type="project" value="TreeGrafter"/>
</dbReference>
<dbReference type="GO" id="GO:0000132">
    <property type="term" value="P:establishment of mitotic spindle orientation"/>
    <property type="evidence" value="ECO:0007669"/>
    <property type="project" value="TreeGrafter"/>
</dbReference>
<dbReference type="InterPro" id="IPR036770">
    <property type="entry name" value="Ankyrin_rpt-contain_sf"/>
</dbReference>
<dbReference type="PROSITE" id="PS50853">
    <property type="entry name" value="FN3"/>
    <property type="match status" value="1"/>
</dbReference>
<dbReference type="EMBL" id="WJBH02000007">
    <property type="protein sequence ID" value="KAI9555206.1"/>
    <property type="molecule type" value="Genomic_DNA"/>
</dbReference>
<dbReference type="Gene3D" id="2.60.40.10">
    <property type="entry name" value="Immunoglobulins"/>
    <property type="match status" value="1"/>
</dbReference>
<evidence type="ECO:0000259" key="4">
    <source>
        <dbReference type="PROSITE" id="PS50853"/>
    </source>
</evidence>
<feature type="compositionally biased region" description="Basic and acidic residues" evidence="2">
    <location>
        <begin position="243"/>
        <end position="252"/>
    </location>
</feature>
<protein>
    <recommendedName>
        <fullName evidence="7">Ankyrin repeat and fibronectin type-III domain-containing protein</fullName>
    </recommendedName>
</protein>
<gene>
    <name evidence="5" type="ORF">GHT06_017721</name>
</gene>
<feature type="domain" description="Ras-associating" evidence="3">
    <location>
        <begin position="1370"/>
        <end position="1471"/>
    </location>
</feature>
<dbReference type="InterPro" id="IPR000159">
    <property type="entry name" value="RA_dom"/>
</dbReference>
<dbReference type="InterPro" id="IPR002110">
    <property type="entry name" value="Ankyrin_rpt"/>
</dbReference>
<dbReference type="Gene3D" id="3.10.20.90">
    <property type="entry name" value="Phosphatidylinositol 3-kinase Catalytic Subunit, Chain A, domain 1"/>
    <property type="match status" value="1"/>
</dbReference>
<dbReference type="SUPFAM" id="SSF48403">
    <property type="entry name" value="Ankyrin repeat"/>
    <property type="match status" value="1"/>
</dbReference>
<dbReference type="CDD" id="cd17117">
    <property type="entry name" value="RA_ANKFN1_like"/>
    <property type="match status" value="1"/>
</dbReference>
<dbReference type="SMART" id="SM00314">
    <property type="entry name" value="RA"/>
    <property type="match status" value="1"/>
</dbReference>
<evidence type="ECO:0008006" key="7">
    <source>
        <dbReference type="Google" id="ProtNLM"/>
    </source>
</evidence>
<feature type="compositionally biased region" description="Polar residues" evidence="2">
    <location>
        <begin position="1094"/>
        <end position="1103"/>
    </location>
</feature>
<keyword evidence="1" id="KW-0040">ANK repeat</keyword>
<feature type="compositionally biased region" description="Polar residues" evidence="2">
    <location>
        <begin position="43"/>
        <end position="54"/>
    </location>
</feature>
<dbReference type="PANTHER" id="PTHR21437">
    <property type="entry name" value="WIDE AWAKE"/>
    <property type="match status" value="1"/>
</dbReference>
<dbReference type="PROSITE" id="PS50200">
    <property type="entry name" value="RA"/>
    <property type="match status" value="1"/>
</dbReference>
<accession>A0AAD5L385</accession>
<feature type="region of interest" description="Disordered" evidence="2">
    <location>
        <begin position="231"/>
        <end position="311"/>
    </location>
</feature>
<feature type="compositionally biased region" description="Low complexity" evidence="2">
    <location>
        <begin position="152"/>
        <end position="168"/>
    </location>
</feature>
<dbReference type="GO" id="GO:0061172">
    <property type="term" value="P:regulation of establishment of bipolar cell polarity"/>
    <property type="evidence" value="ECO:0007669"/>
    <property type="project" value="TreeGrafter"/>
</dbReference>
<dbReference type="InterPro" id="IPR003961">
    <property type="entry name" value="FN3_dom"/>
</dbReference>
<reference evidence="5 6" key="1">
    <citation type="submission" date="2022-05" db="EMBL/GenBank/DDBJ databases">
        <title>A multi-omics perspective on studying reproductive biology in Daphnia sinensis.</title>
        <authorList>
            <person name="Jia J."/>
        </authorList>
    </citation>
    <scope>NUCLEOTIDE SEQUENCE [LARGE SCALE GENOMIC DNA]</scope>
    <source>
        <strain evidence="5 6">WSL</strain>
    </source>
</reference>
<dbReference type="InterPro" id="IPR039269">
    <property type="entry name" value="ANKFN1"/>
</dbReference>